<proteinExistence type="predicted"/>
<name>A0AAD9JKC6_9ANNE</name>
<comment type="caution">
    <text evidence="1">The sequence shown here is derived from an EMBL/GenBank/DDBJ whole genome shotgun (WGS) entry which is preliminary data.</text>
</comment>
<dbReference type="Proteomes" id="UP001208570">
    <property type="component" value="Unassembled WGS sequence"/>
</dbReference>
<evidence type="ECO:0000313" key="2">
    <source>
        <dbReference type="Proteomes" id="UP001208570"/>
    </source>
</evidence>
<dbReference type="EMBL" id="JAODUP010000273">
    <property type="protein sequence ID" value="KAK2154247.1"/>
    <property type="molecule type" value="Genomic_DNA"/>
</dbReference>
<organism evidence="1 2">
    <name type="scientific">Paralvinella palmiformis</name>
    <dbReference type="NCBI Taxonomy" id="53620"/>
    <lineage>
        <taxon>Eukaryota</taxon>
        <taxon>Metazoa</taxon>
        <taxon>Spiralia</taxon>
        <taxon>Lophotrochozoa</taxon>
        <taxon>Annelida</taxon>
        <taxon>Polychaeta</taxon>
        <taxon>Sedentaria</taxon>
        <taxon>Canalipalpata</taxon>
        <taxon>Terebellida</taxon>
        <taxon>Terebelliformia</taxon>
        <taxon>Alvinellidae</taxon>
        <taxon>Paralvinella</taxon>
    </lineage>
</organism>
<protein>
    <recommendedName>
        <fullName evidence="3">Tenascin-X</fullName>
    </recommendedName>
</protein>
<evidence type="ECO:0008006" key="3">
    <source>
        <dbReference type="Google" id="ProtNLM"/>
    </source>
</evidence>
<evidence type="ECO:0000313" key="1">
    <source>
        <dbReference type="EMBL" id="KAK2154247.1"/>
    </source>
</evidence>
<dbReference type="AlphaFoldDB" id="A0AAD9JKC6"/>
<accession>A0AAD9JKC6</accession>
<dbReference type="PANTHER" id="PTHR31513:SF2">
    <property type="entry name" value="MRAZ"/>
    <property type="match status" value="1"/>
</dbReference>
<sequence length="666" mass="70603">MARGGSVPDTESTCYGGGGSGGRIAIHYDSEYFLGSIQAHGGTSEMECGGAGTILWHNTTGDTYRLVVLNLPSCHSLTDEIDYSELDDYHRGLESYHTWLFDPTVDIHRHHFHEVELGLNAELALWRRNIDTFQQTIQVEKTLGDKSGIFHIGPLQNLTVDLPYSSPELQFGFFVYNKGTVSMKRMLYINNITVQVAGNLLGVEDLVIGNNGTLIIRKTPEMTAAEVKFKTLLVEGGGHLILESVETMNTDLLVLSGDSLEVQSGGVIELNQAKLKVKSCFIHQAGLITAHRMRHSGLSGVVVGEARGGAGHSGVGGLDLKNVTGGKYYGNFMKPSISGSSARQNITSPEVALGGGLVIIEVQDFIHVDGVISSNGESGYGGSGGASGGSIWITTNNLYGSGTIQASGGSGSGRCGGGSGGRIALYYQQEEFTGTFEAGGGHSSYSPAAAGTVYREKIVDSGRNVVLLTVDGGTSYPKLASGLPVTDTQVTLVGDNTLTIDELTVMNAARVTFGYHSSDPFEVTINSIRGSPVVDKQALGTLAVGANSKVTVISAGSYIPINLDLKPGGSLTLPRQVKLLNTDNHINGTFGGVQDLTVVKSNITFGSHVMSSVEMTKGYITVQNITLLSDGKINLLEDVRYMLTIFKYKACVCVCVCVCLCVCVLK</sequence>
<gene>
    <name evidence="1" type="ORF">LSH36_273g03032</name>
</gene>
<dbReference type="PANTHER" id="PTHR31513">
    <property type="entry name" value="EPHRIN TYPE-B RECEPTOR"/>
    <property type="match status" value="1"/>
</dbReference>
<reference evidence="1" key="1">
    <citation type="journal article" date="2023" name="Mol. Biol. Evol.">
        <title>Third-Generation Sequencing Reveals the Adaptive Role of the Epigenome in Three Deep-Sea Polychaetes.</title>
        <authorList>
            <person name="Perez M."/>
            <person name="Aroh O."/>
            <person name="Sun Y."/>
            <person name="Lan Y."/>
            <person name="Juniper S.K."/>
            <person name="Young C.R."/>
            <person name="Angers B."/>
            <person name="Qian P.Y."/>
        </authorList>
    </citation>
    <scope>NUCLEOTIDE SEQUENCE</scope>
    <source>
        <strain evidence="1">P08H-3</strain>
    </source>
</reference>
<keyword evidence="2" id="KW-1185">Reference proteome</keyword>